<dbReference type="Proteomes" id="UP000660611">
    <property type="component" value="Unassembled WGS sequence"/>
</dbReference>
<protein>
    <submittedName>
        <fullName evidence="8">Uncharacterized protein</fullName>
    </submittedName>
</protein>
<dbReference type="InterPro" id="IPR013325">
    <property type="entry name" value="RNA_pol_sigma_r2"/>
</dbReference>
<dbReference type="SUPFAM" id="SSF88946">
    <property type="entry name" value="Sigma2 domain of RNA polymerase sigma factors"/>
    <property type="match status" value="1"/>
</dbReference>
<dbReference type="Gene3D" id="1.10.1740.10">
    <property type="match status" value="1"/>
</dbReference>
<name>A0A919PLR2_9ACTN</name>
<evidence type="ECO:0000313" key="9">
    <source>
        <dbReference type="Proteomes" id="UP000660611"/>
    </source>
</evidence>
<evidence type="ECO:0000259" key="6">
    <source>
        <dbReference type="Pfam" id="PF04542"/>
    </source>
</evidence>
<dbReference type="NCBIfam" id="TIGR02937">
    <property type="entry name" value="sigma70-ECF"/>
    <property type="match status" value="1"/>
</dbReference>
<evidence type="ECO:0000256" key="2">
    <source>
        <dbReference type="ARBA" id="ARBA00023015"/>
    </source>
</evidence>
<dbReference type="RefSeq" id="WP_203847712.1">
    <property type="nucleotide sequence ID" value="NZ_BAAAVW010000012.1"/>
</dbReference>
<keyword evidence="2" id="KW-0805">Transcription regulation</keyword>
<dbReference type="GO" id="GO:0016987">
    <property type="term" value="F:sigma factor activity"/>
    <property type="evidence" value="ECO:0007669"/>
    <property type="project" value="UniProtKB-KW"/>
</dbReference>
<comment type="similarity">
    <text evidence="1">Belongs to the sigma-70 factor family. ECF subfamily.</text>
</comment>
<dbReference type="PANTHER" id="PTHR43133">
    <property type="entry name" value="RNA POLYMERASE ECF-TYPE SIGMA FACTO"/>
    <property type="match status" value="1"/>
</dbReference>
<dbReference type="PANTHER" id="PTHR43133:SF8">
    <property type="entry name" value="RNA POLYMERASE SIGMA FACTOR HI_1459-RELATED"/>
    <property type="match status" value="1"/>
</dbReference>
<sequence>MSADESRRDKSFELFYLKENPRLLRIAYGLTGDVELAKEVAQEVMLTLLVTWGRYDRPEDLLYRLAKQRTQRASRKAPRNSVALDEHIRSAEEALERSNANAMTAASESHQELMRLVSSLPGRQRDVVVLTVITDLPDADASRVLGISVSSVKTHRQRGLESLRKALLTSTGPSGD</sequence>
<comment type="caution">
    <text evidence="8">The sequence shown here is derived from an EMBL/GenBank/DDBJ whole genome shotgun (WGS) entry which is preliminary data.</text>
</comment>
<evidence type="ECO:0000256" key="1">
    <source>
        <dbReference type="ARBA" id="ARBA00010641"/>
    </source>
</evidence>
<evidence type="ECO:0000313" key="8">
    <source>
        <dbReference type="EMBL" id="GIG45917.1"/>
    </source>
</evidence>
<evidence type="ECO:0000256" key="3">
    <source>
        <dbReference type="ARBA" id="ARBA00023082"/>
    </source>
</evidence>
<dbReference type="InterPro" id="IPR013324">
    <property type="entry name" value="RNA_pol_sigma_r3/r4-like"/>
</dbReference>
<accession>A0A919PLR2</accession>
<reference evidence="8" key="1">
    <citation type="submission" date="2021-01" db="EMBL/GenBank/DDBJ databases">
        <title>Whole genome shotgun sequence of Dactylosporangium siamense NBRC 106093.</title>
        <authorList>
            <person name="Komaki H."/>
            <person name="Tamura T."/>
        </authorList>
    </citation>
    <scope>NUCLEOTIDE SEQUENCE</scope>
    <source>
        <strain evidence="8">NBRC 106093</strain>
    </source>
</reference>
<dbReference type="GO" id="GO:0003677">
    <property type="term" value="F:DNA binding"/>
    <property type="evidence" value="ECO:0007669"/>
    <property type="project" value="UniProtKB-KW"/>
</dbReference>
<dbReference type="InterPro" id="IPR036388">
    <property type="entry name" value="WH-like_DNA-bd_sf"/>
</dbReference>
<proteinExistence type="inferred from homology"/>
<feature type="domain" description="RNA polymerase sigma-70 region 2" evidence="6">
    <location>
        <begin position="17"/>
        <end position="77"/>
    </location>
</feature>
<dbReference type="GO" id="GO:0006352">
    <property type="term" value="P:DNA-templated transcription initiation"/>
    <property type="evidence" value="ECO:0007669"/>
    <property type="project" value="InterPro"/>
</dbReference>
<dbReference type="Pfam" id="PF04542">
    <property type="entry name" value="Sigma70_r2"/>
    <property type="match status" value="1"/>
</dbReference>
<feature type="domain" description="RNA polymerase sigma factor 70 region 4 type 2" evidence="7">
    <location>
        <begin position="111"/>
        <end position="163"/>
    </location>
</feature>
<dbReference type="InterPro" id="IPR013249">
    <property type="entry name" value="RNA_pol_sigma70_r4_t2"/>
</dbReference>
<keyword evidence="9" id="KW-1185">Reference proteome</keyword>
<dbReference type="InterPro" id="IPR007627">
    <property type="entry name" value="RNA_pol_sigma70_r2"/>
</dbReference>
<organism evidence="8 9">
    <name type="scientific">Dactylosporangium siamense</name>
    <dbReference type="NCBI Taxonomy" id="685454"/>
    <lineage>
        <taxon>Bacteria</taxon>
        <taxon>Bacillati</taxon>
        <taxon>Actinomycetota</taxon>
        <taxon>Actinomycetes</taxon>
        <taxon>Micromonosporales</taxon>
        <taxon>Micromonosporaceae</taxon>
        <taxon>Dactylosporangium</taxon>
    </lineage>
</organism>
<keyword evidence="5" id="KW-0804">Transcription</keyword>
<dbReference type="InterPro" id="IPR014284">
    <property type="entry name" value="RNA_pol_sigma-70_dom"/>
</dbReference>
<keyword evidence="4" id="KW-0238">DNA-binding</keyword>
<dbReference type="SUPFAM" id="SSF88659">
    <property type="entry name" value="Sigma3 and sigma4 domains of RNA polymerase sigma factors"/>
    <property type="match status" value="1"/>
</dbReference>
<dbReference type="Gene3D" id="1.10.10.10">
    <property type="entry name" value="Winged helix-like DNA-binding domain superfamily/Winged helix DNA-binding domain"/>
    <property type="match status" value="1"/>
</dbReference>
<dbReference type="Pfam" id="PF08281">
    <property type="entry name" value="Sigma70_r4_2"/>
    <property type="match status" value="1"/>
</dbReference>
<dbReference type="AlphaFoldDB" id="A0A919PLR2"/>
<dbReference type="InterPro" id="IPR039425">
    <property type="entry name" value="RNA_pol_sigma-70-like"/>
</dbReference>
<keyword evidence="3" id="KW-0731">Sigma factor</keyword>
<evidence type="ECO:0000256" key="5">
    <source>
        <dbReference type="ARBA" id="ARBA00023163"/>
    </source>
</evidence>
<dbReference type="EMBL" id="BONQ01000058">
    <property type="protein sequence ID" value="GIG45917.1"/>
    <property type="molecule type" value="Genomic_DNA"/>
</dbReference>
<evidence type="ECO:0000256" key="4">
    <source>
        <dbReference type="ARBA" id="ARBA00023125"/>
    </source>
</evidence>
<evidence type="ECO:0000259" key="7">
    <source>
        <dbReference type="Pfam" id="PF08281"/>
    </source>
</evidence>
<gene>
    <name evidence="8" type="ORF">Dsi01nite_039580</name>
</gene>